<protein>
    <submittedName>
        <fullName evidence="2">Tetratricopeptide repeat protein</fullName>
    </submittedName>
</protein>
<dbReference type="EMBL" id="CP076128">
    <property type="protein sequence ID" value="QWG06382.1"/>
    <property type="molecule type" value="Genomic_DNA"/>
</dbReference>
<evidence type="ECO:0000313" key="3">
    <source>
        <dbReference type="Proteomes" id="UP000682802"/>
    </source>
</evidence>
<organism evidence="2 3">
    <name type="scientific">Flammeovirga kamogawensis</name>
    <dbReference type="NCBI Taxonomy" id="373891"/>
    <lineage>
        <taxon>Bacteria</taxon>
        <taxon>Pseudomonadati</taxon>
        <taxon>Bacteroidota</taxon>
        <taxon>Cytophagia</taxon>
        <taxon>Cytophagales</taxon>
        <taxon>Flammeovirgaceae</taxon>
        <taxon>Flammeovirga</taxon>
    </lineage>
</organism>
<feature type="chain" id="PRO_5046956311" evidence="1">
    <location>
        <begin position="20"/>
        <end position="590"/>
    </location>
</feature>
<dbReference type="RefSeq" id="WP_158631059.1">
    <property type="nucleotide sequence ID" value="NZ_CP076128.1"/>
</dbReference>
<feature type="signal peptide" evidence="1">
    <location>
        <begin position="1"/>
        <end position="19"/>
    </location>
</feature>
<dbReference type="Gene3D" id="1.25.40.10">
    <property type="entry name" value="Tetratricopeptide repeat domain"/>
    <property type="match status" value="1"/>
</dbReference>
<accession>A0ABX8GT91</accession>
<dbReference type="InterPro" id="IPR028082">
    <property type="entry name" value="Peripla_BP_I"/>
</dbReference>
<reference evidence="2 3" key="1">
    <citation type="submission" date="2021-05" db="EMBL/GenBank/DDBJ databases">
        <title>Comparative genomic studies on the polysaccharide-degrading batcterial strains of the Flammeovirga genus.</title>
        <authorList>
            <person name="Zewei F."/>
            <person name="Zheng Z."/>
            <person name="Yu L."/>
            <person name="Ruyue G."/>
            <person name="Yanhong M."/>
            <person name="Yuanyuan C."/>
            <person name="Jingyan G."/>
            <person name="Wenjun H."/>
        </authorList>
    </citation>
    <scope>NUCLEOTIDE SEQUENCE [LARGE SCALE GENOMIC DNA]</scope>
    <source>
        <strain evidence="2 3">YS10</strain>
    </source>
</reference>
<evidence type="ECO:0000256" key="1">
    <source>
        <dbReference type="SAM" id="SignalP"/>
    </source>
</evidence>
<dbReference type="InterPro" id="IPR011990">
    <property type="entry name" value="TPR-like_helical_dom_sf"/>
</dbReference>
<dbReference type="Gene3D" id="3.40.50.2300">
    <property type="match status" value="2"/>
</dbReference>
<gene>
    <name evidence="2" type="ORF">KM029_13710</name>
</gene>
<dbReference type="SUPFAM" id="SSF53822">
    <property type="entry name" value="Periplasmic binding protein-like I"/>
    <property type="match status" value="1"/>
</dbReference>
<dbReference type="Proteomes" id="UP000682802">
    <property type="component" value="Chromosome 1"/>
</dbReference>
<dbReference type="SUPFAM" id="SSF48452">
    <property type="entry name" value="TPR-like"/>
    <property type="match status" value="1"/>
</dbReference>
<proteinExistence type="predicted"/>
<name>A0ABX8GT91_9BACT</name>
<keyword evidence="1" id="KW-0732">Signal</keyword>
<evidence type="ECO:0000313" key="2">
    <source>
        <dbReference type="EMBL" id="QWG06382.1"/>
    </source>
</evidence>
<keyword evidence="3" id="KW-1185">Reference proteome</keyword>
<sequence>MNYLYTLLFSILVSVSVFAQNNGGKTESDKYNYAKELIDQGKYEPGIVVLEDILSMKGATLQPYALTLIGYADYQQKKFTDAETTLLKVTSTYPSWEQLDNANYLLACSYLKQGKVNETIGMFDKIKDQSLKDELALLSKDAAQSLSYEEVYKIYTAYPTNEMVGFVLLEKIKEQPKEQRDQELYHKLATGLGVIIDAGHKVREGKFKDTYTIAAILPFFTETINGDALRVKNEFVYNIYQGLLLGKEYLEKRDVKVNILAFDTKRDTTHLQELLAQPEMENVDLIIGPLYADMLPIVQQYSNETGVPMVNPISNNSSIIEGVSSAFLATSTPSTVGSTLGKKLRTQELAALEMFEVDSLKLQADTVQTYVVFGHSTKEKELAKSFKEAYEAEGGKIAAFQEFDPVDGFNVLQEMFDPLAYVDSLDIVKDSTANVFIAVTNEIEALNTISALLSLGTVAATYVPEEWLKFKQLSYAQMESAKINILYPNWYDDDSYRAKSLIAEYQTKFNNQPSDFVFKGFETMFSFGMILNEYGSGFVTPLKESKTLRKGYLVPAYNYFEGQDNQYVPIIQFIDGDLKNMTPPEFIEEN</sequence>